<dbReference type="PANTHER" id="PTHR43591:SF110">
    <property type="entry name" value="RHODANESE DOMAIN-CONTAINING PROTEIN"/>
    <property type="match status" value="1"/>
</dbReference>
<dbReference type="AlphaFoldDB" id="A0A6B1DTD7"/>
<dbReference type="EMBL" id="VXPY01000038">
    <property type="protein sequence ID" value="MYD89953.1"/>
    <property type="molecule type" value="Genomic_DNA"/>
</dbReference>
<gene>
    <name evidence="2" type="ORF">F4Y08_06380</name>
</gene>
<dbReference type="Gene3D" id="3.40.50.150">
    <property type="entry name" value="Vaccinia Virus protein VP39"/>
    <property type="match status" value="1"/>
</dbReference>
<evidence type="ECO:0000313" key="2">
    <source>
        <dbReference type="EMBL" id="MYD89953.1"/>
    </source>
</evidence>
<proteinExistence type="predicted"/>
<dbReference type="SUPFAM" id="SSF53335">
    <property type="entry name" value="S-adenosyl-L-methionine-dependent methyltransferases"/>
    <property type="match status" value="1"/>
</dbReference>
<dbReference type="PANTHER" id="PTHR43591">
    <property type="entry name" value="METHYLTRANSFERASE"/>
    <property type="match status" value="1"/>
</dbReference>
<dbReference type="Pfam" id="PF08241">
    <property type="entry name" value="Methyltransf_11"/>
    <property type="match status" value="1"/>
</dbReference>
<keyword evidence="2" id="KW-0808">Transferase</keyword>
<keyword evidence="2" id="KW-0489">Methyltransferase</keyword>
<feature type="domain" description="Methyltransferase type 11" evidence="1">
    <location>
        <begin position="135"/>
        <end position="227"/>
    </location>
</feature>
<reference evidence="2" key="1">
    <citation type="submission" date="2019-09" db="EMBL/GenBank/DDBJ databases">
        <title>Characterisation of the sponge microbiome using genome-centric metagenomics.</title>
        <authorList>
            <person name="Engelberts J.P."/>
            <person name="Robbins S.J."/>
            <person name="De Goeij J.M."/>
            <person name="Aranda M."/>
            <person name="Bell S.C."/>
            <person name="Webster N.S."/>
        </authorList>
    </citation>
    <scope>NUCLEOTIDE SEQUENCE</scope>
    <source>
        <strain evidence="2">SB0662_bin_9</strain>
    </source>
</reference>
<sequence>MCASGTASTRMKECRQVLEPGRDVVSLPAAPAGEITPANWEIFARIFFYTNRAPSPPMSSYVRRVSRKSGSGKVMRAVVQSGQAASKASESIRVMDYENSAYRTEFWEKVDRRYEDVAERMVLRALLPPQGFRLVDIGGGFGRLGAEYAGYRQVVFFDYSRTMLAQAVEHWGHDPRFVFVNGDVYRPPFQPGAMDTVVMIRVIHHLERAELALERIAGMLRPGGSALLEFANKRNLKAVGRHLLGRQSWSPHAREPVEFAEMNFNFHPEWIRERMRRLDLGIDRAMGVSHFRLPLLKQLFPPQWLARLDLVVGSLTTGREVAPSVFVRSHRQGDRAGTGEFGATPADWLACPTCGTASAGLGTQEEDVLACRSCAAEYRCIDGIWDFKTGI</sequence>
<dbReference type="InterPro" id="IPR029063">
    <property type="entry name" value="SAM-dependent_MTases_sf"/>
</dbReference>
<name>A0A6B1DTD7_9CHLR</name>
<dbReference type="GO" id="GO:0008757">
    <property type="term" value="F:S-adenosylmethionine-dependent methyltransferase activity"/>
    <property type="evidence" value="ECO:0007669"/>
    <property type="project" value="InterPro"/>
</dbReference>
<accession>A0A6B1DTD7</accession>
<protein>
    <submittedName>
        <fullName evidence="2">Class I SAM-dependent methyltransferase</fullName>
    </submittedName>
</protein>
<organism evidence="2">
    <name type="scientific">Caldilineaceae bacterium SB0662_bin_9</name>
    <dbReference type="NCBI Taxonomy" id="2605258"/>
    <lineage>
        <taxon>Bacteria</taxon>
        <taxon>Bacillati</taxon>
        <taxon>Chloroflexota</taxon>
        <taxon>Caldilineae</taxon>
        <taxon>Caldilineales</taxon>
        <taxon>Caldilineaceae</taxon>
    </lineage>
</organism>
<dbReference type="GO" id="GO:0032259">
    <property type="term" value="P:methylation"/>
    <property type="evidence" value="ECO:0007669"/>
    <property type="project" value="UniProtKB-KW"/>
</dbReference>
<dbReference type="InterPro" id="IPR013216">
    <property type="entry name" value="Methyltransf_11"/>
</dbReference>
<comment type="caution">
    <text evidence="2">The sequence shown here is derived from an EMBL/GenBank/DDBJ whole genome shotgun (WGS) entry which is preliminary data.</text>
</comment>
<dbReference type="CDD" id="cd02440">
    <property type="entry name" value="AdoMet_MTases"/>
    <property type="match status" value="1"/>
</dbReference>
<evidence type="ECO:0000259" key="1">
    <source>
        <dbReference type="Pfam" id="PF08241"/>
    </source>
</evidence>